<dbReference type="SMART" id="SM00304">
    <property type="entry name" value="HAMP"/>
    <property type="match status" value="2"/>
</dbReference>
<dbReference type="InterPro" id="IPR029151">
    <property type="entry name" value="Sensor-like_sf"/>
</dbReference>
<feature type="domain" description="Methyl-accepting transducer" evidence="11">
    <location>
        <begin position="409"/>
        <end position="645"/>
    </location>
</feature>
<dbReference type="Pfam" id="PF00672">
    <property type="entry name" value="HAMP"/>
    <property type="match status" value="1"/>
</dbReference>
<gene>
    <name evidence="13" type="ORF">SM124_13475</name>
</gene>
<evidence type="ECO:0000256" key="1">
    <source>
        <dbReference type="ARBA" id="ARBA00004651"/>
    </source>
</evidence>
<keyword evidence="14" id="KW-1185">Reference proteome</keyword>
<dbReference type="Pfam" id="PF02743">
    <property type="entry name" value="dCache_1"/>
    <property type="match status" value="1"/>
</dbReference>
<comment type="similarity">
    <text evidence="8">Belongs to the methyl-accepting chemotaxis (MCP) protein family.</text>
</comment>
<feature type="transmembrane region" description="Helical" evidence="10">
    <location>
        <begin position="7"/>
        <end position="28"/>
    </location>
</feature>
<dbReference type="EMBL" id="JAXOFX010000008">
    <property type="protein sequence ID" value="MDZ5472738.1"/>
    <property type="molecule type" value="Genomic_DNA"/>
</dbReference>
<dbReference type="PANTHER" id="PTHR32089:SF112">
    <property type="entry name" value="LYSOZYME-LIKE PROTEIN-RELATED"/>
    <property type="match status" value="1"/>
</dbReference>
<evidence type="ECO:0000313" key="13">
    <source>
        <dbReference type="EMBL" id="MDZ5472738.1"/>
    </source>
</evidence>
<dbReference type="CDD" id="cd12913">
    <property type="entry name" value="PDC1_MCP_like"/>
    <property type="match status" value="1"/>
</dbReference>
<dbReference type="PROSITE" id="PS50885">
    <property type="entry name" value="HAMP"/>
    <property type="match status" value="1"/>
</dbReference>
<keyword evidence="7 9" id="KW-0807">Transducer</keyword>
<keyword evidence="6 10" id="KW-0472">Membrane</keyword>
<keyword evidence="4 10" id="KW-0812">Transmembrane</keyword>
<keyword evidence="3" id="KW-0145">Chemotaxis</keyword>
<reference evidence="13 14" key="1">
    <citation type="submission" date="2023-11" db="EMBL/GenBank/DDBJ databases">
        <title>Bacillus jintuensis, isolated from a mudflat on the Beibu Gulf coast.</title>
        <authorList>
            <person name="Li M."/>
        </authorList>
    </citation>
    <scope>NUCLEOTIDE SEQUENCE [LARGE SCALE GENOMIC DNA]</scope>
    <source>
        <strain evidence="13 14">31A1R</strain>
    </source>
</reference>
<feature type="domain" description="HAMP" evidence="12">
    <location>
        <begin position="338"/>
        <end position="390"/>
    </location>
</feature>
<dbReference type="Gene3D" id="1.10.287.950">
    <property type="entry name" value="Methyl-accepting chemotaxis protein"/>
    <property type="match status" value="1"/>
</dbReference>
<evidence type="ECO:0000256" key="7">
    <source>
        <dbReference type="ARBA" id="ARBA00023224"/>
    </source>
</evidence>
<dbReference type="Gene3D" id="3.30.450.20">
    <property type="entry name" value="PAS domain"/>
    <property type="match status" value="2"/>
</dbReference>
<dbReference type="InterPro" id="IPR033479">
    <property type="entry name" value="dCache_1"/>
</dbReference>
<dbReference type="RefSeq" id="WP_322447038.1">
    <property type="nucleotide sequence ID" value="NZ_JAXOFX010000008.1"/>
</dbReference>
<dbReference type="CDD" id="cd06225">
    <property type="entry name" value="HAMP"/>
    <property type="match status" value="1"/>
</dbReference>
<organism evidence="13 14">
    <name type="scientific">Robertmurraya mangrovi</name>
    <dbReference type="NCBI Taxonomy" id="3098077"/>
    <lineage>
        <taxon>Bacteria</taxon>
        <taxon>Bacillati</taxon>
        <taxon>Bacillota</taxon>
        <taxon>Bacilli</taxon>
        <taxon>Bacillales</taxon>
        <taxon>Bacillaceae</taxon>
        <taxon>Robertmurraya</taxon>
    </lineage>
</organism>
<evidence type="ECO:0000256" key="8">
    <source>
        <dbReference type="ARBA" id="ARBA00029447"/>
    </source>
</evidence>
<protein>
    <submittedName>
        <fullName evidence="13">Methyl-accepting chemotaxis protein</fullName>
    </submittedName>
</protein>
<dbReference type="PROSITE" id="PS50111">
    <property type="entry name" value="CHEMOTAXIS_TRANSDUC_2"/>
    <property type="match status" value="1"/>
</dbReference>
<dbReference type="SUPFAM" id="SSF103190">
    <property type="entry name" value="Sensory domain-like"/>
    <property type="match status" value="1"/>
</dbReference>
<dbReference type="Pfam" id="PF00015">
    <property type="entry name" value="MCPsignal"/>
    <property type="match status" value="1"/>
</dbReference>
<keyword evidence="2" id="KW-1003">Cell membrane</keyword>
<accession>A0ABU5J000</accession>
<dbReference type="PANTHER" id="PTHR32089">
    <property type="entry name" value="METHYL-ACCEPTING CHEMOTAXIS PROTEIN MCPB"/>
    <property type="match status" value="1"/>
</dbReference>
<evidence type="ECO:0000256" key="3">
    <source>
        <dbReference type="ARBA" id="ARBA00022500"/>
    </source>
</evidence>
<sequence length="695" mass="76955">MSLKTKLIAGVLSTMILILVVSSVFTYVSVTLFSNNANELTKGLSEDVNRDVSGFSEHYAGTLTFHESENVKNSITTIINRAKSDLTTLSTFNEISSGDDLELNSLFKKFTDQNELLQYIYLGTEKKDFTIYPKVQGLPSNYDPTSRPWYAPAKKLGKGEFHVTDAYLDGTGKEYMVTISTPLYEGKKLIGVLGVDLSLEKITSQIADTKVGASGYVILTDKEGALLAYKDKNLVLDNKNISDLPIFKEKKGNDIYLDIDQVTYVTTKEDSTGWQIYSVITQEEVKSFSKTISQNMSNRISTAETNLSALFSKLFTIQVVIVIVLLIVSVLISFFFAKYFISPINKLSIFLKEVASGDLSKKMSTKSKDEIAALFTSVNHMVDSLREMANKMTSLIHEVEKDSNILNEQVRVSSHVTETIASAMMEVSKGSEQLAADMVNISSNVETNTKAVEVMTENIDKIVEHAKHTKSVTSKGQVDMENMNNKISMIVNQSVESTSIMKELDQKLRAITEITTLIHDISEQTNLLSLNASIEAARAGEQGKGFAVVALEVKKLAEQSSLSVGKIANLISEIQHDSHKALLNIDQGRQSAIEGAHMTKETEKSFLNIIHFIDYLSKDIDQIAIASEKLSESSQSISSFVDRVVAISEETSAGVEEVTSTTEEQRQAVDEVHHISDNLRNLTTELRKSIEHFKI</sequence>
<dbReference type="SMART" id="SM00283">
    <property type="entry name" value="MA"/>
    <property type="match status" value="1"/>
</dbReference>
<comment type="subcellular location">
    <subcellularLocation>
        <location evidence="1">Cell membrane</location>
        <topology evidence="1">Multi-pass membrane protein</topology>
    </subcellularLocation>
</comment>
<dbReference type="SUPFAM" id="SSF58104">
    <property type="entry name" value="Methyl-accepting chemotaxis protein (MCP) signaling domain"/>
    <property type="match status" value="1"/>
</dbReference>
<evidence type="ECO:0000256" key="4">
    <source>
        <dbReference type="ARBA" id="ARBA00022692"/>
    </source>
</evidence>
<proteinExistence type="inferred from homology"/>
<name>A0ABU5J000_9BACI</name>
<comment type="caution">
    <text evidence="13">The sequence shown here is derived from an EMBL/GenBank/DDBJ whole genome shotgun (WGS) entry which is preliminary data.</text>
</comment>
<evidence type="ECO:0000313" key="14">
    <source>
        <dbReference type="Proteomes" id="UP001290455"/>
    </source>
</evidence>
<keyword evidence="5 10" id="KW-1133">Transmembrane helix</keyword>
<dbReference type="InterPro" id="IPR003660">
    <property type="entry name" value="HAMP_dom"/>
</dbReference>
<evidence type="ECO:0000259" key="11">
    <source>
        <dbReference type="PROSITE" id="PS50111"/>
    </source>
</evidence>
<evidence type="ECO:0000256" key="6">
    <source>
        <dbReference type="ARBA" id="ARBA00023136"/>
    </source>
</evidence>
<dbReference type="InterPro" id="IPR004089">
    <property type="entry name" value="MCPsignal_dom"/>
</dbReference>
<evidence type="ECO:0000256" key="10">
    <source>
        <dbReference type="SAM" id="Phobius"/>
    </source>
</evidence>
<evidence type="ECO:0000259" key="12">
    <source>
        <dbReference type="PROSITE" id="PS50885"/>
    </source>
</evidence>
<evidence type="ECO:0000256" key="2">
    <source>
        <dbReference type="ARBA" id="ARBA00022475"/>
    </source>
</evidence>
<feature type="transmembrane region" description="Helical" evidence="10">
    <location>
        <begin position="315"/>
        <end position="337"/>
    </location>
</feature>
<evidence type="ECO:0000256" key="5">
    <source>
        <dbReference type="ARBA" id="ARBA00022989"/>
    </source>
</evidence>
<evidence type="ECO:0000256" key="9">
    <source>
        <dbReference type="PROSITE-ProRule" id="PRU00284"/>
    </source>
</evidence>
<dbReference type="Proteomes" id="UP001290455">
    <property type="component" value="Unassembled WGS sequence"/>
</dbReference>